<proteinExistence type="predicted"/>
<comment type="caution">
    <text evidence="2">The sequence shown here is derived from an EMBL/GenBank/DDBJ whole genome shotgun (WGS) entry which is preliminary data.</text>
</comment>
<protein>
    <submittedName>
        <fullName evidence="2">Uncharacterized protein</fullName>
    </submittedName>
</protein>
<keyword evidence="3" id="KW-1185">Reference proteome</keyword>
<organism evidence="2 3">
    <name type="scientific">Fusarium austroafricanum</name>
    <dbReference type="NCBI Taxonomy" id="2364996"/>
    <lineage>
        <taxon>Eukaryota</taxon>
        <taxon>Fungi</taxon>
        <taxon>Dikarya</taxon>
        <taxon>Ascomycota</taxon>
        <taxon>Pezizomycotina</taxon>
        <taxon>Sordariomycetes</taxon>
        <taxon>Hypocreomycetidae</taxon>
        <taxon>Hypocreales</taxon>
        <taxon>Nectriaceae</taxon>
        <taxon>Fusarium</taxon>
        <taxon>Fusarium concolor species complex</taxon>
    </lineage>
</organism>
<gene>
    <name evidence="2" type="ORF">F53441_11360</name>
</gene>
<accession>A0A8H4K4X1</accession>
<evidence type="ECO:0000313" key="2">
    <source>
        <dbReference type="EMBL" id="KAF4443757.1"/>
    </source>
</evidence>
<dbReference type="EMBL" id="JAADJG010000562">
    <property type="protein sequence ID" value="KAF4443757.1"/>
    <property type="molecule type" value="Genomic_DNA"/>
</dbReference>
<name>A0A8H4K4X1_9HYPO</name>
<feature type="compositionally biased region" description="Polar residues" evidence="1">
    <location>
        <begin position="295"/>
        <end position="307"/>
    </location>
</feature>
<feature type="compositionally biased region" description="Acidic residues" evidence="1">
    <location>
        <begin position="274"/>
        <end position="290"/>
    </location>
</feature>
<dbReference type="AlphaFoldDB" id="A0A8H4K4X1"/>
<evidence type="ECO:0000313" key="3">
    <source>
        <dbReference type="Proteomes" id="UP000605986"/>
    </source>
</evidence>
<evidence type="ECO:0000256" key="1">
    <source>
        <dbReference type="SAM" id="MobiDB-lite"/>
    </source>
</evidence>
<sequence length="373" mass="43126">MDPMYREQLKYSLQRSLENIFNGYASDRYIEDHLPVNLCRDTIDQNLTTLGPDDFLSQALRYYLHCTLHLDDYRHKRRPRSKIEWEIRKKEEQHERRRKVEIVHRLDDKYGEFLKRRNLLEYTARKNWLDEFLETTSEGAMQLSSPNSHVNPATETFNDNYRNKLKYTIESELTELTGVEIKSRPKDLELITFSPATIERSFSALEPFDYEELYSLHYILLRQYSGDRNMTHEEADREAQSRLDEYKAEHFERMCEESRELSECMQSPTWSDGSEGDGSESDGSEGDGSESDGSQSPAGSDGATSLASMDIDLPEPTDEELTTKISALEISGKESNGEPHGLTQTAKKRHFDDKDATDDAFASGSKRARTAYY</sequence>
<reference evidence="2" key="1">
    <citation type="submission" date="2020-01" db="EMBL/GenBank/DDBJ databases">
        <title>Identification and distribution of gene clusters putatively required for synthesis of sphingolipid metabolism inhibitors in phylogenetically diverse species of the filamentous fungus Fusarium.</title>
        <authorList>
            <person name="Kim H.-S."/>
            <person name="Busman M."/>
            <person name="Brown D.W."/>
            <person name="Divon H."/>
            <person name="Uhlig S."/>
            <person name="Proctor R.H."/>
        </authorList>
    </citation>
    <scope>NUCLEOTIDE SEQUENCE</scope>
    <source>
        <strain evidence="2">NRRL 53441</strain>
    </source>
</reference>
<dbReference type="OrthoDB" id="5093328at2759"/>
<dbReference type="Proteomes" id="UP000605986">
    <property type="component" value="Unassembled WGS sequence"/>
</dbReference>
<feature type="region of interest" description="Disordered" evidence="1">
    <location>
        <begin position="257"/>
        <end position="373"/>
    </location>
</feature>